<sequence>MWCLGRDILFANRYHGLGLLADVLRVGETERMDRAEGYD</sequence>
<keyword evidence="2" id="KW-1185">Reference proteome</keyword>
<dbReference type="GeneID" id="93620044"/>
<organism evidence="1 2">
    <name type="scientific">Rhizopus delemar (strain RA 99-880 / ATCC MYA-4621 / FGSC 9543 / NRRL 43880)</name>
    <name type="common">Mucormycosis agent</name>
    <name type="synonym">Rhizopus arrhizus var. delemar</name>
    <dbReference type="NCBI Taxonomy" id="246409"/>
    <lineage>
        <taxon>Eukaryota</taxon>
        <taxon>Fungi</taxon>
        <taxon>Fungi incertae sedis</taxon>
        <taxon>Mucoromycota</taxon>
        <taxon>Mucoromycotina</taxon>
        <taxon>Mucoromycetes</taxon>
        <taxon>Mucorales</taxon>
        <taxon>Mucorineae</taxon>
        <taxon>Rhizopodaceae</taxon>
        <taxon>Rhizopus</taxon>
    </lineage>
</organism>
<dbReference type="AlphaFoldDB" id="I1CIT8"/>
<protein>
    <submittedName>
        <fullName evidence="1">Uncharacterized protein</fullName>
    </submittedName>
</protein>
<gene>
    <name evidence="1" type="ORF">RO3G_13079</name>
</gene>
<proteinExistence type="predicted"/>
<name>I1CIT8_RHIO9</name>
<evidence type="ECO:0000313" key="2">
    <source>
        <dbReference type="Proteomes" id="UP000009138"/>
    </source>
</evidence>
<dbReference type="InParanoid" id="I1CIT8"/>
<reference evidence="1 2" key="1">
    <citation type="journal article" date="2009" name="PLoS Genet.">
        <title>Genomic analysis of the basal lineage fungus Rhizopus oryzae reveals a whole-genome duplication.</title>
        <authorList>
            <person name="Ma L.-J."/>
            <person name="Ibrahim A.S."/>
            <person name="Skory C."/>
            <person name="Grabherr M.G."/>
            <person name="Burger G."/>
            <person name="Butler M."/>
            <person name="Elias M."/>
            <person name="Idnurm A."/>
            <person name="Lang B.F."/>
            <person name="Sone T."/>
            <person name="Abe A."/>
            <person name="Calvo S.E."/>
            <person name="Corrochano L.M."/>
            <person name="Engels R."/>
            <person name="Fu J."/>
            <person name="Hansberg W."/>
            <person name="Kim J.-M."/>
            <person name="Kodira C.D."/>
            <person name="Koehrsen M.J."/>
            <person name="Liu B."/>
            <person name="Miranda-Saavedra D."/>
            <person name="O'Leary S."/>
            <person name="Ortiz-Castellanos L."/>
            <person name="Poulter R."/>
            <person name="Rodriguez-Romero J."/>
            <person name="Ruiz-Herrera J."/>
            <person name="Shen Y.-Q."/>
            <person name="Zeng Q."/>
            <person name="Galagan J."/>
            <person name="Birren B.W."/>
            <person name="Cuomo C.A."/>
            <person name="Wickes B.L."/>
        </authorList>
    </citation>
    <scope>NUCLEOTIDE SEQUENCE [LARGE SCALE GENOMIC DNA]</scope>
    <source>
        <strain evidence="2">RA 99-880 / ATCC MYA-4621 / FGSC 9543 / NRRL 43880</strain>
    </source>
</reference>
<accession>I1CIT8</accession>
<evidence type="ECO:0000313" key="1">
    <source>
        <dbReference type="EMBL" id="EIE88368.1"/>
    </source>
</evidence>
<dbReference type="Proteomes" id="UP000009138">
    <property type="component" value="Unassembled WGS sequence"/>
</dbReference>
<dbReference type="EMBL" id="CH476742">
    <property type="protein sequence ID" value="EIE88368.1"/>
    <property type="molecule type" value="Genomic_DNA"/>
</dbReference>
<dbReference type="RefSeq" id="XP_067523764.1">
    <property type="nucleotide sequence ID" value="XM_067667663.1"/>
</dbReference>
<dbReference type="VEuPathDB" id="FungiDB:RO3G_13079"/>